<reference evidence="2" key="1">
    <citation type="journal article" date="2015" name="PLoS Genet.">
        <title>The dynamic genome and transcriptome of the human fungal pathogen Blastomyces and close relative Emmonsia.</title>
        <authorList>
            <person name="Munoz J.F."/>
            <person name="Gauthier G.M."/>
            <person name="Desjardins C.A."/>
            <person name="Gallo J.E."/>
            <person name="Holder J."/>
            <person name="Sullivan T.D."/>
            <person name="Marty A.J."/>
            <person name="Carmen J.C."/>
            <person name="Chen Z."/>
            <person name="Ding L."/>
            <person name="Gujja S."/>
            <person name="Magrini V."/>
            <person name="Misas E."/>
            <person name="Mitreva M."/>
            <person name="Priest M."/>
            <person name="Saif S."/>
            <person name="Whiston E.A."/>
            <person name="Young S."/>
            <person name="Zeng Q."/>
            <person name="Goldman W.E."/>
            <person name="Mardis E.R."/>
            <person name="Taylor J.W."/>
            <person name="McEwen J.G."/>
            <person name="Clay O.K."/>
            <person name="Klein B.S."/>
            <person name="Cuomo C.A."/>
        </authorList>
    </citation>
    <scope>NUCLEOTIDE SEQUENCE [LARGE SCALE GENOMIC DNA]</scope>
    <source>
        <strain evidence="2">UAMH 139</strain>
    </source>
</reference>
<proteinExistence type="predicted"/>
<keyword evidence="2" id="KW-1185">Reference proteome</keyword>
<organism evidence="1 2">
    <name type="scientific">Blastomyces silverae</name>
    <dbReference type="NCBI Taxonomy" id="2060906"/>
    <lineage>
        <taxon>Eukaryota</taxon>
        <taxon>Fungi</taxon>
        <taxon>Dikarya</taxon>
        <taxon>Ascomycota</taxon>
        <taxon>Pezizomycotina</taxon>
        <taxon>Eurotiomycetes</taxon>
        <taxon>Eurotiomycetidae</taxon>
        <taxon>Onygenales</taxon>
        <taxon>Ajellomycetaceae</taxon>
        <taxon>Blastomyces</taxon>
    </lineage>
</organism>
<dbReference type="Proteomes" id="UP000053573">
    <property type="component" value="Unassembled WGS sequence"/>
</dbReference>
<evidence type="ECO:0000313" key="1">
    <source>
        <dbReference type="EMBL" id="KLJ12703.1"/>
    </source>
</evidence>
<comment type="caution">
    <text evidence="1">The sequence shown here is derived from an EMBL/GenBank/DDBJ whole genome shotgun (WGS) entry which is preliminary data.</text>
</comment>
<name>A0A0H1BNL0_9EURO</name>
<dbReference type="AlphaFoldDB" id="A0A0H1BNL0"/>
<accession>A0A0H1BNL0</accession>
<feature type="non-terminal residue" evidence="1">
    <location>
        <position position="77"/>
    </location>
</feature>
<dbReference type="EMBL" id="LDEV01000725">
    <property type="protein sequence ID" value="KLJ12703.1"/>
    <property type="molecule type" value="Genomic_DNA"/>
</dbReference>
<protein>
    <submittedName>
        <fullName evidence="1">Uncharacterized protein</fullName>
    </submittedName>
</protein>
<evidence type="ECO:0000313" key="2">
    <source>
        <dbReference type="Proteomes" id="UP000053573"/>
    </source>
</evidence>
<sequence length="77" mass="8859">MLLKSLLDNLKKTQDSATFTAVNRLEKITISAHNDLKKTVMKKTYDIQITETLSEDNIDFSIFDFNEFLNLSADDNE</sequence>
<gene>
    <name evidence="1" type="ORF">EMPG_12296</name>
</gene>